<name>A0A9X8UM08_9FIRM</name>
<dbReference type="EMBL" id="SLUK01000001">
    <property type="protein sequence ID" value="TCL45252.1"/>
    <property type="molecule type" value="Genomic_DNA"/>
</dbReference>
<feature type="region of interest" description="Disordered" evidence="1">
    <location>
        <begin position="1"/>
        <end position="22"/>
    </location>
</feature>
<dbReference type="Proteomes" id="UP000294682">
    <property type="component" value="Unassembled WGS sequence"/>
</dbReference>
<accession>A0A9X8UM08</accession>
<evidence type="ECO:0000256" key="1">
    <source>
        <dbReference type="SAM" id="MobiDB-lite"/>
    </source>
</evidence>
<protein>
    <submittedName>
        <fullName evidence="2">Uncharacterized protein</fullName>
    </submittedName>
</protein>
<comment type="caution">
    <text evidence="2">The sequence shown here is derived from an EMBL/GenBank/DDBJ whole genome shotgun (WGS) entry which is preliminary data.</text>
</comment>
<reference evidence="2 3" key="1">
    <citation type="submission" date="2019-03" db="EMBL/GenBank/DDBJ databases">
        <title>Genomic Encyclopedia of Type Strains, Phase IV (KMG-IV): sequencing the most valuable type-strain genomes for metagenomic binning, comparative biology and taxonomic classification.</title>
        <authorList>
            <person name="Goeker M."/>
        </authorList>
    </citation>
    <scope>NUCLEOTIDE SEQUENCE [LARGE SCALE GENOMIC DNA]</scope>
    <source>
        <strain evidence="2 3">DSM 100433</strain>
    </source>
</reference>
<proteinExistence type="predicted"/>
<evidence type="ECO:0000313" key="3">
    <source>
        <dbReference type="Proteomes" id="UP000294682"/>
    </source>
</evidence>
<dbReference type="AlphaFoldDB" id="A0A9X8UM08"/>
<keyword evidence="3" id="KW-1185">Reference proteome</keyword>
<gene>
    <name evidence="2" type="ORF">EDD78_101234</name>
</gene>
<organism evidence="2 3">
    <name type="scientific">Harryflintia acetispora</name>
    <dbReference type="NCBI Taxonomy" id="1849041"/>
    <lineage>
        <taxon>Bacteria</taxon>
        <taxon>Bacillati</taxon>
        <taxon>Bacillota</taxon>
        <taxon>Clostridia</taxon>
        <taxon>Eubacteriales</taxon>
        <taxon>Oscillospiraceae</taxon>
        <taxon>Harryflintia</taxon>
    </lineage>
</organism>
<evidence type="ECO:0000313" key="2">
    <source>
        <dbReference type="EMBL" id="TCL45252.1"/>
    </source>
</evidence>
<sequence length="68" mass="7413">MAALPFQANPANEKGSEVLKSKNCPPLKLMGGERLFLKQNIQSLSPRQKISMVSSLLLSSREKSIASI</sequence>